<evidence type="ECO:0000313" key="6">
    <source>
        <dbReference type="Proteomes" id="UP000327085"/>
    </source>
</evidence>
<sequence length="154" mass="17187">MLDRGLQPTVATFNVLMNGFCMSGMLEDGERLLKWILANVIVPNAGTYNSLMKPYCIRNNMRTTTDMYRSMCAGENCLVGKPKNEDTQLNLVWLSIEIFWTEIVSFGFSDLASRHSVVELELGVMSREDAGALASQKETTKATDPEGQLKTESH</sequence>
<dbReference type="PROSITE" id="PS51375">
    <property type="entry name" value="PPR"/>
    <property type="match status" value="1"/>
</dbReference>
<dbReference type="Proteomes" id="UP000327085">
    <property type="component" value="Chromosome 1"/>
</dbReference>
<feature type="compositionally biased region" description="Basic and acidic residues" evidence="4">
    <location>
        <begin position="138"/>
        <end position="154"/>
    </location>
</feature>
<reference evidence="6" key="1">
    <citation type="journal article" date="2020" name="Plant J.">
        <title>Transposons played a major role in the diversification between the closely related almond and peach genomes: results from the almond genome sequence.</title>
        <authorList>
            <person name="Alioto T."/>
            <person name="Alexiou K.G."/>
            <person name="Bardil A."/>
            <person name="Barteri F."/>
            <person name="Castanera R."/>
            <person name="Cruz F."/>
            <person name="Dhingra A."/>
            <person name="Duval H."/>
            <person name="Fernandez I Marti A."/>
            <person name="Frias L."/>
            <person name="Galan B."/>
            <person name="Garcia J.L."/>
            <person name="Howad W."/>
            <person name="Gomez-Garrido J."/>
            <person name="Gut M."/>
            <person name="Julca I."/>
            <person name="Morata J."/>
            <person name="Puigdomenech P."/>
            <person name="Ribeca P."/>
            <person name="Rubio Cabetas M.J."/>
            <person name="Vlasova A."/>
            <person name="Wirthensohn M."/>
            <person name="Garcia-Mas J."/>
            <person name="Gabaldon T."/>
            <person name="Casacuberta J.M."/>
            <person name="Arus P."/>
        </authorList>
    </citation>
    <scope>NUCLEOTIDE SEQUENCE [LARGE SCALE GENOMIC DNA]</scope>
    <source>
        <strain evidence="6">cv. Texas</strain>
    </source>
</reference>
<dbReference type="Gramene" id="VVA27693">
    <property type="protein sequence ID" value="VVA27693"/>
    <property type="gene ID" value="Prudul26B032245"/>
</dbReference>
<dbReference type="GO" id="GO:0003729">
    <property type="term" value="F:mRNA binding"/>
    <property type="evidence" value="ECO:0007669"/>
    <property type="project" value="TreeGrafter"/>
</dbReference>
<dbReference type="InParanoid" id="A0A5E4FHX5"/>
<accession>A0A5E4FHX5</accession>
<dbReference type="PANTHER" id="PTHR47933:SF11">
    <property type="entry name" value="PENTATRICOPEPTIDE REPEAT-CONTAINING PROTEIN 2"/>
    <property type="match status" value="1"/>
</dbReference>
<evidence type="ECO:0000256" key="4">
    <source>
        <dbReference type="SAM" id="MobiDB-lite"/>
    </source>
</evidence>
<dbReference type="InterPro" id="IPR002885">
    <property type="entry name" value="PPR_rpt"/>
</dbReference>
<proteinExistence type="inferred from homology"/>
<dbReference type="Pfam" id="PF13041">
    <property type="entry name" value="PPR_2"/>
    <property type="match status" value="1"/>
</dbReference>
<name>A0A5E4FHX5_PRUDU</name>
<feature type="repeat" description="PPR" evidence="3">
    <location>
        <begin position="9"/>
        <end position="43"/>
    </location>
</feature>
<dbReference type="PANTHER" id="PTHR47933">
    <property type="entry name" value="PENTATRICOPEPTIDE REPEAT-CONTAINING PROTEIN 1, MITOCHONDRIAL"/>
    <property type="match status" value="1"/>
</dbReference>
<dbReference type="NCBIfam" id="TIGR00756">
    <property type="entry name" value="PPR"/>
    <property type="match status" value="1"/>
</dbReference>
<organism evidence="5 6">
    <name type="scientific">Prunus dulcis</name>
    <name type="common">Almond</name>
    <name type="synonym">Amygdalus dulcis</name>
    <dbReference type="NCBI Taxonomy" id="3755"/>
    <lineage>
        <taxon>Eukaryota</taxon>
        <taxon>Viridiplantae</taxon>
        <taxon>Streptophyta</taxon>
        <taxon>Embryophyta</taxon>
        <taxon>Tracheophyta</taxon>
        <taxon>Spermatophyta</taxon>
        <taxon>Magnoliopsida</taxon>
        <taxon>eudicotyledons</taxon>
        <taxon>Gunneridae</taxon>
        <taxon>Pentapetalae</taxon>
        <taxon>rosids</taxon>
        <taxon>fabids</taxon>
        <taxon>Rosales</taxon>
        <taxon>Rosaceae</taxon>
        <taxon>Amygdaloideae</taxon>
        <taxon>Amygdaleae</taxon>
        <taxon>Prunus</taxon>
    </lineage>
</organism>
<protein>
    <submittedName>
        <fullName evidence="5">PREDICTED: pentatricopeptide</fullName>
    </submittedName>
</protein>
<evidence type="ECO:0000256" key="2">
    <source>
        <dbReference type="ARBA" id="ARBA00022737"/>
    </source>
</evidence>
<keyword evidence="2" id="KW-0677">Repeat</keyword>
<evidence type="ECO:0000256" key="3">
    <source>
        <dbReference type="PROSITE-ProRule" id="PRU00708"/>
    </source>
</evidence>
<dbReference type="InterPro" id="IPR011990">
    <property type="entry name" value="TPR-like_helical_dom_sf"/>
</dbReference>
<gene>
    <name evidence="5" type="ORF">ALMOND_2B032245</name>
</gene>
<evidence type="ECO:0000313" key="5">
    <source>
        <dbReference type="EMBL" id="VVA27693.1"/>
    </source>
</evidence>
<dbReference type="EMBL" id="CABIKO010000126">
    <property type="protein sequence ID" value="VVA27693.1"/>
    <property type="molecule type" value="Genomic_DNA"/>
</dbReference>
<feature type="region of interest" description="Disordered" evidence="4">
    <location>
        <begin position="131"/>
        <end position="154"/>
    </location>
</feature>
<evidence type="ECO:0000256" key="1">
    <source>
        <dbReference type="ARBA" id="ARBA00007626"/>
    </source>
</evidence>
<comment type="similarity">
    <text evidence="1">Belongs to the PPR family. P subfamily.</text>
</comment>
<dbReference type="AlphaFoldDB" id="A0A5E4FHX5"/>
<dbReference type="InterPro" id="IPR051240">
    <property type="entry name" value="Mito_RNA-Proc/Resp"/>
</dbReference>
<dbReference type="Gene3D" id="1.25.40.10">
    <property type="entry name" value="Tetratricopeptide repeat domain"/>
    <property type="match status" value="1"/>
</dbReference>